<keyword evidence="3" id="KW-1185">Reference proteome</keyword>
<feature type="transmembrane region" description="Helical" evidence="2">
    <location>
        <begin position="12"/>
        <end position="34"/>
    </location>
</feature>
<dbReference type="AlphaFoldDB" id="A0A1I7WYQ6"/>
<organism evidence="3 4">
    <name type="scientific">Heterorhabditis bacteriophora</name>
    <name type="common">Entomopathogenic nematode worm</name>
    <dbReference type="NCBI Taxonomy" id="37862"/>
    <lineage>
        <taxon>Eukaryota</taxon>
        <taxon>Metazoa</taxon>
        <taxon>Ecdysozoa</taxon>
        <taxon>Nematoda</taxon>
        <taxon>Chromadorea</taxon>
        <taxon>Rhabditida</taxon>
        <taxon>Rhabditina</taxon>
        <taxon>Rhabditomorpha</taxon>
        <taxon>Strongyloidea</taxon>
        <taxon>Heterorhabditidae</taxon>
        <taxon>Heterorhabditis</taxon>
    </lineage>
</organism>
<dbReference type="Proteomes" id="UP000095283">
    <property type="component" value="Unplaced"/>
</dbReference>
<accession>A0A1I7WYQ6</accession>
<dbReference type="WBParaSite" id="Hba_10316">
    <property type="protein sequence ID" value="Hba_10316"/>
    <property type="gene ID" value="Hba_10316"/>
</dbReference>
<evidence type="ECO:0000313" key="4">
    <source>
        <dbReference type="WBParaSite" id="Hba_10316"/>
    </source>
</evidence>
<keyword evidence="2" id="KW-1133">Transmembrane helix</keyword>
<feature type="compositionally biased region" description="Polar residues" evidence="1">
    <location>
        <begin position="47"/>
        <end position="60"/>
    </location>
</feature>
<reference evidence="4" key="1">
    <citation type="submission" date="2016-11" db="UniProtKB">
        <authorList>
            <consortium name="WormBaseParasite"/>
        </authorList>
    </citation>
    <scope>IDENTIFICATION</scope>
</reference>
<keyword evidence="2" id="KW-0812">Transmembrane</keyword>
<sequence length="60" mass="6373">MNDSCGSPLNTTNFLVSVISLVFAIFGFVLITAFKSSSLKESGLPDQGTSSRLSTPEVNF</sequence>
<feature type="region of interest" description="Disordered" evidence="1">
    <location>
        <begin position="38"/>
        <end position="60"/>
    </location>
</feature>
<proteinExistence type="predicted"/>
<keyword evidence="2" id="KW-0472">Membrane</keyword>
<evidence type="ECO:0000256" key="2">
    <source>
        <dbReference type="SAM" id="Phobius"/>
    </source>
</evidence>
<name>A0A1I7WYQ6_HETBA</name>
<protein>
    <submittedName>
        <fullName evidence="4">Ovule protein</fullName>
    </submittedName>
</protein>
<evidence type="ECO:0000256" key="1">
    <source>
        <dbReference type="SAM" id="MobiDB-lite"/>
    </source>
</evidence>
<evidence type="ECO:0000313" key="3">
    <source>
        <dbReference type="Proteomes" id="UP000095283"/>
    </source>
</evidence>